<evidence type="ECO:0000256" key="9">
    <source>
        <dbReference type="ARBA" id="ARBA00030044"/>
    </source>
</evidence>
<dbReference type="Proteomes" id="UP000231263">
    <property type="component" value="Unassembled WGS sequence"/>
</dbReference>
<evidence type="ECO:0000256" key="2">
    <source>
        <dbReference type="ARBA" id="ARBA00007342"/>
    </source>
</evidence>
<proteinExistence type="inferred from homology"/>
<evidence type="ECO:0000256" key="3">
    <source>
        <dbReference type="ARBA" id="ARBA00012206"/>
    </source>
</evidence>
<dbReference type="GO" id="GO:0016747">
    <property type="term" value="F:acyltransferase activity, transferring groups other than amino-acyl groups"/>
    <property type="evidence" value="ECO:0007669"/>
    <property type="project" value="InterPro"/>
</dbReference>
<keyword evidence="8" id="KW-0012">Acyltransferase</keyword>
<gene>
    <name evidence="12" type="ORF">CO173_02350</name>
</gene>
<evidence type="ECO:0000313" key="12">
    <source>
        <dbReference type="EMBL" id="PJA46586.1"/>
    </source>
</evidence>
<organism evidence="12 13">
    <name type="scientific">Candidatus Uhrbacteria bacterium CG_4_9_14_3_um_filter_41_35</name>
    <dbReference type="NCBI Taxonomy" id="1975034"/>
    <lineage>
        <taxon>Bacteria</taxon>
        <taxon>Candidatus Uhriibacteriota</taxon>
    </lineage>
</organism>
<comment type="caution">
    <text evidence="12">The sequence shown here is derived from an EMBL/GenBank/DDBJ whole genome shotgun (WGS) entry which is preliminary data.</text>
</comment>
<keyword evidence="6" id="KW-0479">Metal-binding</keyword>
<evidence type="ECO:0000256" key="8">
    <source>
        <dbReference type="ARBA" id="ARBA00023315"/>
    </source>
</evidence>
<reference evidence="13" key="1">
    <citation type="submission" date="2017-09" db="EMBL/GenBank/DDBJ databases">
        <title>Depth-based differentiation of microbial function through sediment-hosted aquifers and enrichment of novel symbionts in the deep terrestrial subsurface.</title>
        <authorList>
            <person name="Probst A.J."/>
            <person name="Ladd B."/>
            <person name="Jarett J.K."/>
            <person name="Geller-Mcgrath D.E."/>
            <person name="Sieber C.M.K."/>
            <person name="Emerson J.B."/>
            <person name="Anantharaman K."/>
            <person name="Thomas B.C."/>
            <person name="Malmstrom R."/>
            <person name="Stieglmeier M."/>
            <person name="Klingl A."/>
            <person name="Woyke T."/>
            <person name="Ryan C.M."/>
            <person name="Banfield J.F."/>
        </authorList>
    </citation>
    <scope>NUCLEOTIDE SEQUENCE [LARGE SCALE GENOMIC DNA]</scope>
</reference>
<accession>A0A2M7XFS6</accession>
<dbReference type="EMBL" id="PFWT01000009">
    <property type="protein sequence ID" value="PJA46586.1"/>
    <property type="molecule type" value="Genomic_DNA"/>
</dbReference>
<dbReference type="Pfam" id="PF06130">
    <property type="entry name" value="PTAC"/>
    <property type="match status" value="1"/>
</dbReference>
<comment type="similarity">
    <text evidence="2">Belongs to the PduL family.</text>
</comment>
<evidence type="ECO:0000256" key="1">
    <source>
        <dbReference type="ARBA" id="ARBA00001947"/>
    </source>
</evidence>
<dbReference type="PANTHER" id="PTHR39453:SF1">
    <property type="entry name" value="PHOSPHATE PROPANOYLTRANSFERASE"/>
    <property type="match status" value="1"/>
</dbReference>
<name>A0A2M7XFS6_9BACT</name>
<dbReference type="EC" id="2.3.1.222" evidence="3"/>
<evidence type="ECO:0000256" key="11">
    <source>
        <dbReference type="ARBA" id="ARBA00033077"/>
    </source>
</evidence>
<comment type="cofactor">
    <cofactor evidence="1">
        <name>Zn(2+)</name>
        <dbReference type="ChEBI" id="CHEBI:29105"/>
    </cofactor>
</comment>
<evidence type="ECO:0000256" key="7">
    <source>
        <dbReference type="ARBA" id="ARBA00022833"/>
    </source>
</evidence>
<evidence type="ECO:0000256" key="4">
    <source>
        <dbReference type="ARBA" id="ARBA00020837"/>
    </source>
</evidence>
<sequence>MSRPIPVDIIPSHVYLSEDDQKKLFGVGHAMTIGAEHTQQGQFIYDDTVQVYGKLKRSLELRVLGPNWARSHVEITPTEAIFLGLNLPEVKTGTLMEAAPCRLVGPVGEVELSAGLIIPKPHLTCSDTDARDLHLQNGETVSVEISGYKNLVLANVVVRVHPTFRLRLEIHQDYARELWITRPTHATLRQ</sequence>
<dbReference type="InterPro" id="IPR008300">
    <property type="entry name" value="PTAC"/>
</dbReference>
<evidence type="ECO:0000256" key="6">
    <source>
        <dbReference type="ARBA" id="ARBA00022723"/>
    </source>
</evidence>
<evidence type="ECO:0000256" key="10">
    <source>
        <dbReference type="ARBA" id="ARBA00030939"/>
    </source>
</evidence>
<dbReference type="AlphaFoldDB" id="A0A2M7XFS6"/>
<dbReference type="PANTHER" id="PTHR39453">
    <property type="entry name" value="PHOSPHATE PROPANOYLTRANSFERASE"/>
    <property type="match status" value="1"/>
</dbReference>
<protein>
    <recommendedName>
        <fullName evidence="4">Phosphate propanoyltransferase</fullName>
        <ecNumber evidence="3">2.3.1.222</ecNumber>
    </recommendedName>
    <alternativeName>
        <fullName evidence="10">Phosphate acyltransferase PduL</fullName>
    </alternativeName>
    <alternativeName>
        <fullName evidence="9">Phosphotransacylase PduL</fullName>
    </alternativeName>
    <alternativeName>
        <fullName evidence="11">Propanediol utilization protein PduL</fullName>
    </alternativeName>
</protein>
<evidence type="ECO:0000256" key="5">
    <source>
        <dbReference type="ARBA" id="ARBA00022679"/>
    </source>
</evidence>
<dbReference type="GO" id="GO:0046872">
    <property type="term" value="F:metal ion binding"/>
    <property type="evidence" value="ECO:0007669"/>
    <property type="project" value="UniProtKB-KW"/>
</dbReference>
<evidence type="ECO:0000313" key="13">
    <source>
        <dbReference type="Proteomes" id="UP000231263"/>
    </source>
</evidence>
<keyword evidence="5" id="KW-0808">Transferase</keyword>
<keyword evidence="7" id="KW-0862">Zinc</keyword>